<dbReference type="EMBL" id="GEZM01050211">
    <property type="protein sequence ID" value="JAV75672.1"/>
    <property type="molecule type" value="Transcribed_RNA"/>
</dbReference>
<name>A0A1Y1LPT9_PHOPY</name>
<evidence type="ECO:0000256" key="1">
    <source>
        <dbReference type="SAM" id="MobiDB-lite"/>
    </source>
</evidence>
<dbReference type="AlphaFoldDB" id="A0A1Y1LPT9"/>
<reference evidence="2" key="1">
    <citation type="journal article" date="2016" name="Sci. Rep.">
        <title>Molecular characterization of firefly nuptial gifts: a multi-omics approach sheds light on postcopulatory sexual selection.</title>
        <authorList>
            <person name="Al-Wathiqui N."/>
            <person name="Fallon T.R."/>
            <person name="South A."/>
            <person name="Weng J.K."/>
            <person name="Lewis S.M."/>
        </authorList>
    </citation>
    <scope>NUCLEOTIDE SEQUENCE</scope>
</reference>
<evidence type="ECO:0000313" key="2">
    <source>
        <dbReference type="EMBL" id="JAV75672.1"/>
    </source>
</evidence>
<feature type="region of interest" description="Disordered" evidence="1">
    <location>
        <begin position="1"/>
        <end position="33"/>
    </location>
</feature>
<accession>A0A1Y1LPT9</accession>
<feature type="region of interest" description="Disordered" evidence="1">
    <location>
        <begin position="52"/>
        <end position="76"/>
    </location>
</feature>
<feature type="compositionally biased region" description="Basic and acidic residues" evidence="1">
    <location>
        <begin position="1"/>
        <end position="11"/>
    </location>
</feature>
<protein>
    <submittedName>
        <fullName evidence="2">Uncharacterized protein</fullName>
    </submittedName>
</protein>
<sequence length="137" mass="14926">MIPSHTPDRKRSTIKTTADFENAIPSQHPAIGSEALRRDHLGPIILSGIDEVSAPRAKPSKGDEATQETSSLLNVTPIGESDEVNFGIDGEPQDPIIYEQMPAIAADVTARYCIYLHFPNNSVNLLIFGDWRAAITT</sequence>
<organism evidence="2">
    <name type="scientific">Photinus pyralis</name>
    <name type="common">Common eastern firefly</name>
    <name type="synonym">Lampyris pyralis</name>
    <dbReference type="NCBI Taxonomy" id="7054"/>
    <lineage>
        <taxon>Eukaryota</taxon>
        <taxon>Metazoa</taxon>
        <taxon>Ecdysozoa</taxon>
        <taxon>Arthropoda</taxon>
        <taxon>Hexapoda</taxon>
        <taxon>Insecta</taxon>
        <taxon>Pterygota</taxon>
        <taxon>Neoptera</taxon>
        <taxon>Endopterygota</taxon>
        <taxon>Coleoptera</taxon>
        <taxon>Polyphaga</taxon>
        <taxon>Elateriformia</taxon>
        <taxon>Elateroidea</taxon>
        <taxon>Lampyridae</taxon>
        <taxon>Lampyrinae</taxon>
        <taxon>Photinus</taxon>
    </lineage>
</organism>
<proteinExistence type="predicted"/>
<dbReference type="EMBL" id="GEZM01050210">
    <property type="protein sequence ID" value="JAV75675.1"/>
    <property type="molecule type" value="Transcribed_RNA"/>
</dbReference>